<sequence>MVLNKLRVPKMLPLSAFTGLLRSNCPRILRYQNYATRKRFYRGTGVIQSEKKWEVTLDHRRLKTPNGKVLTVNSEPLARAIAAEWDAQTEVITQPTMHLEEEELQKLQERKWGPIIEWFQERFNVVQEVSKGLEPPPVTADTKAVLAKYFLSYDFSALTAMSFGVEALKSPLLMLACVERRLDPKEAVLLARLEEEYQLMRWGRVPWAHELNQAELTARVAASLLVIHSSVEHHSAKAKATPEQIRVMNNDVEVEARPRPLSTGLWTLFSWLRRDDRSASSESLSSAGSDRTVASFAFLTPARYQPAKGSLVVPPPGPPTDSYKKRVHDRNIRRHHDRDITLHRKYGLFKSEGSCGYDAFSLPPARRANTESGTRWDRERRATSECYQRRLAHVPGKRRAPLPPGTSAGPSASLPRRHSRKRPAPQPPVRVLEKNNDIFKEVQTNIDTVQMHSNRYQDKSKTRNNDVMMGCKSEKYIKKDASSKDSKVKPEKSFLKQIFDGKKRNSYIDTSAVKLLPSISELDKQAAELIETCKLKANEQNNNSTFGELNAHSSKQGDAWICTRCFKRYNSSIATCTYCISKQKSQPSEFFGDNKTTLAKASSSYTQTGNDLVPNRKYDAEDKQKLKEMLKEMKDSLPKRPKHDITSKTKTLISAEPKSFEKGSILTETPTLRIGSTIHDEMKSIAEPSTSSSVEIKPTLESNHPSKTPVSAQAALVAQVISAYKKNVNDNLNLAAKLATKNDNLEQVKVSHSNVKQPDRLPQNQASEKNNLNTPLKISSLLNPMYVPKNSVLIKPNLPSEEQKQLKNENAVADIVKDIIKCSPSTSTKTSANVLLGPSTSRATAIPADISIENKHKEKCIKESVPLLKATPPNITTDTAKIPEPIKIEENNNIPKLSVRPNDLNAEKSMKALDQHSRRRDLINQLEKSIAQGDERAAAEAAAKLAQLRLSCSVLSFSSQILSRPSTSSTDNNELKESIGESKIMIATVPSTSISKDSDKNDKMESRGPKSNDIKERSPPTVSVANITAATITNKVTTSPVSKTETTKAILLPQKKRDEEVIQKKEIEIRKNPVPNTYEDKITIAVLVEDREATRGPVHLRVSRRACIRDLRHEAQRLLGLAPNLQRWIIGRALCVNDGTPVSSLAGSDFSAPFYLCVVESEIKLESNTQQNSSTTTKAGDQQTKSDVYTELMQLEQQAVVPNAENFECGICMEEYPPGQGVVLRDCVHIFCKDCLSDVVRHCEEPDVPCPAMGCRGMLQEREIRALVSTEDYERWLARGLAAAESGTRNAFHCRTRDCKGWALCEPGVQRFPCPVCKCINCVPCQAIHPGDTCEQHRAKLKQATSEKSVSGNVVDDGTRTLLNSLISKGEALECPECSAIITKKWGCDWVKCSACKTEICWVTRGRRWGPGGKGDTTGGCRCGVDGKRCHPSCGYCH</sequence>
<dbReference type="Gene3D" id="3.10.20.90">
    <property type="entry name" value="Phosphatidylinositol 3-kinase Catalytic Subunit, Chain A, domain 1"/>
    <property type="match status" value="1"/>
</dbReference>
<feature type="domain" description="RING-type" evidence="16">
    <location>
        <begin position="1205"/>
        <end position="1434"/>
    </location>
</feature>
<dbReference type="PANTHER" id="PTHR22770">
    <property type="entry name" value="UBIQUITIN CONJUGATING ENZYME 7 INTERACTING PROTEIN-RELATED"/>
    <property type="match status" value="1"/>
</dbReference>
<evidence type="ECO:0000256" key="8">
    <source>
        <dbReference type="ARBA" id="ARBA00022786"/>
    </source>
</evidence>
<keyword evidence="9" id="KW-0862">Zinc</keyword>
<evidence type="ECO:0000256" key="5">
    <source>
        <dbReference type="ARBA" id="ARBA00022723"/>
    </source>
</evidence>
<feature type="compositionally biased region" description="Polar residues" evidence="14">
    <location>
        <begin position="687"/>
        <end position="707"/>
    </location>
</feature>
<evidence type="ECO:0000256" key="10">
    <source>
        <dbReference type="ARBA" id="ARBA00022946"/>
    </source>
</evidence>
<dbReference type="PROSITE" id="PS50089">
    <property type="entry name" value="ZF_RING_2"/>
    <property type="match status" value="1"/>
</dbReference>
<dbReference type="GO" id="GO:0008270">
    <property type="term" value="F:zinc ion binding"/>
    <property type="evidence" value="ECO:0007669"/>
    <property type="project" value="UniProtKB-KW"/>
</dbReference>
<dbReference type="Gene3D" id="1.20.120.1750">
    <property type="match status" value="1"/>
</dbReference>
<evidence type="ECO:0000256" key="1">
    <source>
        <dbReference type="ARBA" id="ARBA00004173"/>
    </source>
</evidence>
<dbReference type="GO" id="GO:0043161">
    <property type="term" value="P:proteasome-mediated ubiquitin-dependent protein catabolic process"/>
    <property type="evidence" value="ECO:0007669"/>
    <property type="project" value="TreeGrafter"/>
</dbReference>
<dbReference type="InterPro" id="IPR001841">
    <property type="entry name" value="Znf_RING"/>
</dbReference>
<dbReference type="GO" id="GO:0043461">
    <property type="term" value="P:proton-transporting ATP synthase complex assembly"/>
    <property type="evidence" value="ECO:0007669"/>
    <property type="project" value="InterPro"/>
</dbReference>
<evidence type="ECO:0000256" key="13">
    <source>
        <dbReference type="PROSITE-ProRule" id="PRU00175"/>
    </source>
</evidence>
<keyword evidence="6" id="KW-0677">Repeat</keyword>
<dbReference type="PROSITE" id="PS00518">
    <property type="entry name" value="ZF_RING_1"/>
    <property type="match status" value="1"/>
</dbReference>
<dbReference type="OrthoDB" id="261960at2759"/>
<organism evidence="17">
    <name type="scientific">Spodoptera frugiperda</name>
    <name type="common">Fall armyworm</name>
    <dbReference type="NCBI Taxonomy" id="7108"/>
    <lineage>
        <taxon>Eukaryota</taxon>
        <taxon>Metazoa</taxon>
        <taxon>Ecdysozoa</taxon>
        <taxon>Arthropoda</taxon>
        <taxon>Hexapoda</taxon>
        <taxon>Insecta</taxon>
        <taxon>Pterygota</taxon>
        <taxon>Neoptera</taxon>
        <taxon>Endopterygota</taxon>
        <taxon>Lepidoptera</taxon>
        <taxon>Glossata</taxon>
        <taxon>Ditrysia</taxon>
        <taxon>Noctuoidea</taxon>
        <taxon>Noctuidae</taxon>
        <taxon>Amphipyrinae</taxon>
        <taxon>Spodoptera</taxon>
    </lineage>
</organism>
<keyword evidence="12" id="KW-0143">Chaperone</keyword>
<dbReference type="InterPro" id="IPR044066">
    <property type="entry name" value="TRIAD_supradom"/>
</dbReference>
<dbReference type="InterPro" id="IPR011419">
    <property type="entry name" value="ATP12_ATP_synth-F1-assembly"/>
</dbReference>
<evidence type="ECO:0000256" key="7">
    <source>
        <dbReference type="ARBA" id="ARBA00022771"/>
    </source>
</evidence>
<dbReference type="PANTHER" id="PTHR22770:SF13">
    <property type="entry name" value="RING-TYPE DOMAIN-CONTAINING PROTEIN"/>
    <property type="match status" value="1"/>
</dbReference>
<keyword evidence="4" id="KW-0808">Transferase</keyword>
<dbReference type="Gene3D" id="1.10.3580.10">
    <property type="entry name" value="ATP12 ATPase"/>
    <property type="match status" value="1"/>
</dbReference>
<evidence type="ECO:0000256" key="11">
    <source>
        <dbReference type="ARBA" id="ARBA00023128"/>
    </source>
</evidence>
<dbReference type="SUPFAM" id="SSF57850">
    <property type="entry name" value="RING/U-box"/>
    <property type="match status" value="3"/>
</dbReference>
<dbReference type="Gene3D" id="3.30.2180.10">
    <property type="entry name" value="ATP12-like"/>
    <property type="match status" value="1"/>
</dbReference>
<evidence type="ECO:0000256" key="4">
    <source>
        <dbReference type="ARBA" id="ARBA00022679"/>
    </source>
</evidence>
<dbReference type="GO" id="GO:0097039">
    <property type="term" value="P:protein linear polyubiquitination"/>
    <property type="evidence" value="ECO:0007669"/>
    <property type="project" value="TreeGrafter"/>
</dbReference>
<dbReference type="GO" id="GO:0005739">
    <property type="term" value="C:mitochondrion"/>
    <property type="evidence" value="ECO:0007669"/>
    <property type="project" value="UniProtKB-SubCell"/>
</dbReference>
<dbReference type="InterPro" id="IPR051628">
    <property type="entry name" value="LUBAC_E3_Ligases"/>
</dbReference>
<keyword evidence="8" id="KW-0833">Ubl conjugation pathway</keyword>
<evidence type="ECO:0000256" key="6">
    <source>
        <dbReference type="ARBA" id="ARBA00022737"/>
    </source>
</evidence>
<evidence type="ECO:0000256" key="12">
    <source>
        <dbReference type="ARBA" id="ARBA00023186"/>
    </source>
</evidence>
<comment type="pathway">
    <text evidence="2">Protein modification; protein ubiquitination.</text>
</comment>
<feature type="region of interest" description="Disordered" evidence="14">
    <location>
        <begin position="686"/>
        <end position="707"/>
    </location>
</feature>
<dbReference type="InterPro" id="IPR042272">
    <property type="entry name" value="ATP12_ATP_synth-F1-assembly_N"/>
</dbReference>
<feature type="region of interest" description="Disordered" evidence="14">
    <location>
        <begin position="989"/>
        <end position="1021"/>
    </location>
</feature>
<dbReference type="Gene3D" id="3.30.40.10">
    <property type="entry name" value="Zinc/RING finger domain, C3HC4 (zinc finger)"/>
    <property type="match status" value="1"/>
</dbReference>
<evidence type="ECO:0000256" key="2">
    <source>
        <dbReference type="ARBA" id="ARBA00004906"/>
    </source>
</evidence>
<name>A0A2H1VS10_SPOFR</name>
<reference evidence="17" key="1">
    <citation type="submission" date="2016-07" db="EMBL/GenBank/DDBJ databases">
        <authorList>
            <person name="Bretaudeau A."/>
        </authorList>
    </citation>
    <scope>NUCLEOTIDE SEQUENCE</scope>
    <source>
        <strain evidence="17">Rice</strain>
        <tissue evidence="17">Whole body</tissue>
    </source>
</reference>
<comment type="subcellular location">
    <subcellularLocation>
        <location evidence="1">Mitochondrion</location>
    </subcellularLocation>
</comment>
<feature type="domain" description="RING-type" evidence="15">
    <location>
        <begin position="1209"/>
        <end position="1251"/>
    </location>
</feature>
<dbReference type="SUPFAM" id="SSF160909">
    <property type="entry name" value="ATP12-like"/>
    <property type="match status" value="1"/>
</dbReference>
<keyword evidence="7 13" id="KW-0863">Zinc-finger</keyword>
<feature type="region of interest" description="Disordered" evidence="14">
    <location>
        <begin position="308"/>
        <end position="327"/>
    </location>
</feature>
<evidence type="ECO:0000256" key="14">
    <source>
        <dbReference type="SAM" id="MobiDB-lite"/>
    </source>
</evidence>
<evidence type="ECO:0000256" key="3">
    <source>
        <dbReference type="ARBA" id="ARBA00008231"/>
    </source>
</evidence>
<accession>A0A2H1VS10</accession>
<dbReference type="EMBL" id="ODYU01003800">
    <property type="protein sequence ID" value="SOQ43014.1"/>
    <property type="molecule type" value="Genomic_DNA"/>
</dbReference>
<dbReference type="CDD" id="cd16633">
    <property type="entry name" value="mRING-HC-C3HC3D_RBR_HOIL1"/>
    <property type="match status" value="1"/>
</dbReference>
<keyword evidence="10" id="KW-0809">Transit peptide</keyword>
<dbReference type="FunFam" id="3.30.40.10:FF:000137">
    <property type="entry name" value="RanBP-type and C3HC4-type zinc finger-containing protein 1"/>
    <property type="match status" value="1"/>
</dbReference>
<dbReference type="GO" id="GO:0004842">
    <property type="term" value="F:ubiquitin-protein transferase activity"/>
    <property type="evidence" value="ECO:0007669"/>
    <property type="project" value="TreeGrafter"/>
</dbReference>
<gene>
    <name evidence="17" type="ORF">SFRICE_022803</name>
</gene>
<dbReference type="GO" id="GO:0071797">
    <property type="term" value="C:LUBAC complex"/>
    <property type="evidence" value="ECO:0007669"/>
    <property type="project" value="TreeGrafter"/>
</dbReference>
<dbReference type="PROSITE" id="PS51873">
    <property type="entry name" value="TRIAD"/>
    <property type="match status" value="1"/>
</dbReference>
<feature type="region of interest" description="Disordered" evidence="14">
    <location>
        <begin position="393"/>
        <end position="434"/>
    </location>
</feature>
<dbReference type="GO" id="GO:0043130">
    <property type="term" value="F:ubiquitin binding"/>
    <property type="evidence" value="ECO:0007669"/>
    <property type="project" value="TreeGrafter"/>
</dbReference>
<feature type="region of interest" description="Disordered" evidence="14">
    <location>
        <begin position="747"/>
        <end position="770"/>
    </location>
</feature>
<evidence type="ECO:0000259" key="15">
    <source>
        <dbReference type="PROSITE" id="PS50089"/>
    </source>
</evidence>
<evidence type="ECO:0000259" key="16">
    <source>
        <dbReference type="PROSITE" id="PS51873"/>
    </source>
</evidence>
<proteinExistence type="inferred from homology"/>
<dbReference type="Pfam" id="PF13639">
    <property type="entry name" value="zf-RING_2"/>
    <property type="match status" value="1"/>
</dbReference>
<dbReference type="Pfam" id="PF07542">
    <property type="entry name" value="ATP12"/>
    <property type="match status" value="1"/>
</dbReference>
<feature type="compositionally biased region" description="Basic and acidic residues" evidence="14">
    <location>
        <begin position="996"/>
        <end position="1018"/>
    </location>
</feature>
<dbReference type="CDD" id="cd20358">
    <property type="entry name" value="Rcat_RBR_HOIL1"/>
    <property type="match status" value="1"/>
</dbReference>
<evidence type="ECO:0000256" key="9">
    <source>
        <dbReference type="ARBA" id="ARBA00022833"/>
    </source>
</evidence>
<dbReference type="InterPro" id="IPR023335">
    <property type="entry name" value="ATP12_ortho_dom_sf"/>
</dbReference>
<keyword evidence="5" id="KW-0479">Metal-binding</keyword>
<protein>
    <submittedName>
        <fullName evidence="17">SFRICE_022803</fullName>
    </submittedName>
</protein>
<comment type="similarity">
    <text evidence="3">Belongs to the ATP12 family.</text>
</comment>
<feature type="compositionally biased region" description="Polar residues" evidence="14">
    <location>
        <begin position="750"/>
        <end position="770"/>
    </location>
</feature>
<dbReference type="InterPro" id="IPR047557">
    <property type="entry name" value="Rcat_RBR_HOIL1"/>
</dbReference>
<dbReference type="InterPro" id="IPR017907">
    <property type="entry name" value="Znf_RING_CS"/>
</dbReference>
<evidence type="ECO:0000313" key="17">
    <source>
        <dbReference type="EMBL" id="SOQ43014.1"/>
    </source>
</evidence>
<keyword evidence="11" id="KW-0496">Mitochondrion</keyword>
<dbReference type="InterPro" id="IPR013083">
    <property type="entry name" value="Znf_RING/FYVE/PHD"/>
</dbReference>
<dbReference type="InterPro" id="IPR047559">
    <property type="entry name" value="HOIL1_RBR_mRING-HC-C3HC3D"/>
</dbReference>